<feature type="transmembrane region" description="Helical" evidence="10">
    <location>
        <begin position="272"/>
        <end position="289"/>
    </location>
</feature>
<feature type="transmembrane region" description="Helical" evidence="10">
    <location>
        <begin position="134"/>
        <end position="160"/>
    </location>
</feature>
<keyword evidence="9 10" id="KW-0472">Membrane</keyword>
<organism evidence="11 12">
    <name type="scientific">Thermodesulfitimonas autotrophica</name>
    <dbReference type="NCBI Taxonomy" id="1894989"/>
    <lineage>
        <taxon>Bacteria</taxon>
        <taxon>Bacillati</taxon>
        <taxon>Bacillota</taxon>
        <taxon>Clostridia</taxon>
        <taxon>Thermoanaerobacterales</taxon>
        <taxon>Thermoanaerobacteraceae</taxon>
        <taxon>Thermodesulfitimonas</taxon>
    </lineage>
</organism>
<dbReference type="InterPro" id="IPR007315">
    <property type="entry name" value="PIG-V/Gpi18"/>
</dbReference>
<dbReference type="PANTHER" id="PTHR12468:SF2">
    <property type="entry name" value="GPI MANNOSYLTRANSFERASE 2"/>
    <property type="match status" value="1"/>
</dbReference>
<feature type="transmembrane region" description="Helical" evidence="10">
    <location>
        <begin position="322"/>
        <end position="345"/>
    </location>
</feature>
<comment type="subcellular location">
    <subcellularLocation>
        <location evidence="1">Endoplasmic reticulum membrane</location>
        <topology evidence="1">Multi-pass membrane protein</topology>
    </subcellularLocation>
</comment>
<evidence type="ECO:0000256" key="2">
    <source>
        <dbReference type="ARBA" id="ARBA00004687"/>
    </source>
</evidence>
<evidence type="ECO:0000256" key="9">
    <source>
        <dbReference type="ARBA" id="ARBA00023136"/>
    </source>
</evidence>
<evidence type="ECO:0000256" key="8">
    <source>
        <dbReference type="ARBA" id="ARBA00022989"/>
    </source>
</evidence>
<evidence type="ECO:0000256" key="5">
    <source>
        <dbReference type="ARBA" id="ARBA00022679"/>
    </source>
</evidence>
<feature type="transmembrane region" description="Helical" evidence="10">
    <location>
        <begin position="12"/>
        <end position="33"/>
    </location>
</feature>
<keyword evidence="7" id="KW-0256">Endoplasmic reticulum</keyword>
<dbReference type="RefSeq" id="WP_123931291.1">
    <property type="nucleotide sequence ID" value="NZ_RKRE01000003.1"/>
</dbReference>
<keyword evidence="4 11" id="KW-0328">Glycosyltransferase</keyword>
<sequence length="378" mass="43009">MRQLLDRPWREILLVFAVAKVFQGVFVYAGHLLRGPLPPETWPGVANWWLNPWTAYDSQWYLEIAARGYRELTAPFFPLYPLWLKICGHTDVTRALAGVIISNLAFLLALYFLRRLTQEDFDAPTARAVVWVAAFYPTAAVFGAVYTEALFLLFLVLAFAAARREKWAAAGFWGLLAGATRNSGPVIFAVLVLDYLHARRYKLKALNLKPVLFLSLTLAGPLLFGLYLYFQFGDPLLPLKSQHHFYRDGFAWPWQPLCADLKDFCTGRNPNPVIPINLLFLSLTGYWVIRRRRALRPAYLLLLLGVVLMHLCYPRANSPHTIGLIRYLSVLFPFLQILAATYLAATRKVKGAKILLPLTYFLVNAFFAFGFGLKSFLE</sequence>
<dbReference type="GO" id="GO:0031501">
    <property type="term" value="C:mannosyltransferase complex"/>
    <property type="evidence" value="ECO:0007669"/>
    <property type="project" value="TreeGrafter"/>
</dbReference>
<dbReference type="GO" id="GO:0016020">
    <property type="term" value="C:membrane"/>
    <property type="evidence" value="ECO:0007669"/>
    <property type="project" value="GOC"/>
</dbReference>
<dbReference type="GO" id="GO:0006506">
    <property type="term" value="P:GPI anchor biosynthetic process"/>
    <property type="evidence" value="ECO:0007669"/>
    <property type="project" value="UniProtKB-UniPathway"/>
</dbReference>
<evidence type="ECO:0000256" key="6">
    <source>
        <dbReference type="ARBA" id="ARBA00022692"/>
    </source>
</evidence>
<evidence type="ECO:0000256" key="4">
    <source>
        <dbReference type="ARBA" id="ARBA00022676"/>
    </source>
</evidence>
<keyword evidence="12" id="KW-1185">Reference proteome</keyword>
<reference evidence="11 12" key="1">
    <citation type="submission" date="2018-11" db="EMBL/GenBank/DDBJ databases">
        <title>Genomic Encyclopedia of Type Strains, Phase IV (KMG-IV): sequencing the most valuable type-strain genomes for metagenomic binning, comparative biology and taxonomic classification.</title>
        <authorList>
            <person name="Goeker M."/>
        </authorList>
    </citation>
    <scope>NUCLEOTIDE SEQUENCE [LARGE SCALE GENOMIC DNA]</scope>
    <source>
        <strain evidence="11 12">DSM 102936</strain>
    </source>
</reference>
<feature type="transmembrane region" description="Helical" evidence="10">
    <location>
        <begin position="354"/>
        <end position="373"/>
    </location>
</feature>
<dbReference type="GO" id="GO:0004376">
    <property type="term" value="F:GPI mannosyltransferase activity"/>
    <property type="evidence" value="ECO:0007669"/>
    <property type="project" value="InterPro"/>
</dbReference>
<evidence type="ECO:0000256" key="10">
    <source>
        <dbReference type="SAM" id="Phobius"/>
    </source>
</evidence>
<feature type="transmembrane region" description="Helical" evidence="10">
    <location>
        <begin position="208"/>
        <end position="230"/>
    </location>
</feature>
<evidence type="ECO:0000256" key="1">
    <source>
        <dbReference type="ARBA" id="ARBA00004477"/>
    </source>
</evidence>
<gene>
    <name evidence="11" type="ORF">EDD75_1847</name>
</gene>
<dbReference type="UniPathway" id="UPA00196"/>
<feature type="transmembrane region" description="Helical" evidence="10">
    <location>
        <begin position="172"/>
        <end position="196"/>
    </location>
</feature>
<evidence type="ECO:0000256" key="3">
    <source>
        <dbReference type="ARBA" id="ARBA00022502"/>
    </source>
</evidence>
<evidence type="ECO:0000313" key="12">
    <source>
        <dbReference type="Proteomes" id="UP000282654"/>
    </source>
</evidence>
<protein>
    <submittedName>
        <fullName evidence="11">Mannosyltransferase PIG-V</fullName>
    </submittedName>
</protein>
<comment type="pathway">
    <text evidence="2">Glycolipid biosynthesis; glycosylphosphatidylinositol-anchor biosynthesis.</text>
</comment>
<accession>A0A3N5ADL6</accession>
<dbReference type="PANTHER" id="PTHR12468">
    <property type="entry name" value="GPI MANNOSYLTRANSFERASE 2"/>
    <property type="match status" value="1"/>
</dbReference>
<dbReference type="GO" id="GO:0000009">
    <property type="term" value="F:alpha-1,6-mannosyltransferase activity"/>
    <property type="evidence" value="ECO:0007669"/>
    <property type="project" value="InterPro"/>
</dbReference>
<evidence type="ECO:0000313" key="11">
    <source>
        <dbReference type="EMBL" id="RPF42737.1"/>
    </source>
</evidence>
<keyword evidence="6 10" id="KW-0812">Transmembrane</keyword>
<dbReference type="Proteomes" id="UP000282654">
    <property type="component" value="Unassembled WGS sequence"/>
</dbReference>
<keyword evidence="5 11" id="KW-0808">Transferase</keyword>
<feature type="transmembrane region" description="Helical" evidence="10">
    <location>
        <begin position="92"/>
        <end position="113"/>
    </location>
</feature>
<comment type="caution">
    <text evidence="11">The sequence shown here is derived from an EMBL/GenBank/DDBJ whole genome shotgun (WGS) entry which is preliminary data.</text>
</comment>
<dbReference type="Pfam" id="PF04188">
    <property type="entry name" value="Mannosyl_trans2"/>
    <property type="match status" value="1"/>
</dbReference>
<dbReference type="AlphaFoldDB" id="A0A3N5ADL6"/>
<evidence type="ECO:0000256" key="7">
    <source>
        <dbReference type="ARBA" id="ARBA00022824"/>
    </source>
</evidence>
<feature type="transmembrane region" description="Helical" evidence="10">
    <location>
        <begin position="298"/>
        <end position="316"/>
    </location>
</feature>
<dbReference type="EMBL" id="RKRE01000003">
    <property type="protein sequence ID" value="RPF42737.1"/>
    <property type="molecule type" value="Genomic_DNA"/>
</dbReference>
<keyword evidence="8 10" id="KW-1133">Transmembrane helix</keyword>
<proteinExistence type="predicted"/>
<dbReference type="OrthoDB" id="2379640at2"/>
<name>A0A3N5ADL6_9THEO</name>
<keyword evidence="3" id="KW-0337">GPI-anchor biosynthesis</keyword>